<reference evidence="6" key="1">
    <citation type="journal article" date="2022" name="Plant J.">
        <title>Strategies of tolerance reflected in two North American maple genomes.</title>
        <authorList>
            <person name="McEvoy S.L."/>
            <person name="Sezen U.U."/>
            <person name="Trouern-Trend A."/>
            <person name="McMahon S.M."/>
            <person name="Schaberg P.G."/>
            <person name="Yang J."/>
            <person name="Wegrzyn J.L."/>
            <person name="Swenson N.G."/>
        </authorList>
    </citation>
    <scope>NUCLEOTIDE SEQUENCE</scope>
    <source>
        <strain evidence="6">NS2018</strain>
    </source>
</reference>
<dbReference type="Pfam" id="PF00011">
    <property type="entry name" value="HSP20"/>
    <property type="match status" value="1"/>
</dbReference>
<name>A0AA39VY28_ACESA</name>
<organism evidence="6 7">
    <name type="scientific">Acer saccharum</name>
    <name type="common">Sugar maple</name>
    <dbReference type="NCBI Taxonomy" id="4024"/>
    <lineage>
        <taxon>Eukaryota</taxon>
        <taxon>Viridiplantae</taxon>
        <taxon>Streptophyta</taxon>
        <taxon>Embryophyta</taxon>
        <taxon>Tracheophyta</taxon>
        <taxon>Spermatophyta</taxon>
        <taxon>Magnoliopsida</taxon>
        <taxon>eudicotyledons</taxon>
        <taxon>Gunneridae</taxon>
        <taxon>Pentapetalae</taxon>
        <taxon>rosids</taxon>
        <taxon>malvids</taxon>
        <taxon>Sapindales</taxon>
        <taxon>Sapindaceae</taxon>
        <taxon>Hippocastanoideae</taxon>
        <taxon>Acereae</taxon>
        <taxon>Acer</taxon>
    </lineage>
</organism>
<accession>A0AA39VY28</accession>
<keyword evidence="1" id="KW-0346">Stress response</keyword>
<dbReference type="CDD" id="cd06472">
    <property type="entry name" value="ACD_ScHsp26_like"/>
    <property type="match status" value="1"/>
</dbReference>
<evidence type="ECO:0000256" key="4">
    <source>
        <dbReference type="SAM" id="MobiDB-lite"/>
    </source>
</evidence>
<comment type="caution">
    <text evidence="6">The sequence shown here is derived from an EMBL/GenBank/DDBJ whole genome shotgun (WGS) entry which is preliminary data.</text>
</comment>
<dbReference type="Gene3D" id="2.60.40.790">
    <property type="match status" value="1"/>
</dbReference>
<dbReference type="Proteomes" id="UP001168877">
    <property type="component" value="Unassembled WGS sequence"/>
</dbReference>
<feature type="domain" description="SHSP" evidence="5">
    <location>
        <begin position="22"/>
        <end position="144"/>
    </location>
</feature>
<sequence length="167" mass="19245">MSLIPSILINPNSIFNPFRGLFTDNYMDIQMDWKETPHAHVFEIDLPGLTREDVKLEVRQGKILHISAERRDDQEPAEDKGYKWHCRERTHGIIMREFRLPENAKVDEIKASMHDGVLVVTVPVDHENKNKTKHHKKSVQISGDDDDDDQSHAHTPKGLGRFVCCKA</sequence>
<dbReference type="AlphaFoldDB" id="A0AA39VY28"/>
<dbReference type="EMBL" id="JAUESC010000004">
    <property type="protein sequence ID" value="KAK0595573.1"/>
    <property type="molecule type" value="Genomic_DNA"/>
</dbReference>
<dbReference type="PANTHER" id="PTHR11527">
    <property type="entry name" value="HEAT-SHOCK PROTEIN 20 FAMILY MEMBER"/>
    <property type="match status" value="1"/>
</dbReference>
<keyword evidence="7" id="KW-1185">Reference proteome</keyword>
<evidence type="ECO:0000256" key="3">
    <source>
        <dbReference type="RuleBase" id="RU003616"/>
    </source>
</evidence>
<dbReference type="PROSITE" id="PS01031">
    <property type="entry name" value="SHSP"/>
    <property type="match status" value="1"/>
</dbReference>
<dbReference type="InterPro" id="IPR002068">
    <property type="entry name" value="A-crystallin/Hsp20_dom"/>
</dbReference>
<evidence type="ECO:0000313" key="7">
    <source>
        <dbReference type="Proteomes" id="UP001168877"/>
    </source>
</evidence>
<evidence type="ECO:0000313" key="6">
    <source>
        <dbReference type="EMBL" id="KAK0595573.1"/>
    </source>
</evidence>
<gene>
    <name evidence="6" type="ORF">LWI29_007986</name>
</gene>
<dbReference type="SUPFAM" id="SSF49764">
    <property type="entry name" value="HSP20-like chaperones"/>
    <property type="match status" value="1"/>
</dbReference>
<reference evidence="6" key="2">
    <citation type="submission" date="2023-06" db="EMBL/GenBank/DDBJ databases">
        <authorList>
            <person name="Swenson N.G."/>
            <person name="Wegrzyn J.L."/>
            <person name="Mcevoy S.L."/>
        </authorList>
    </citation>
    <scope>NUCLEOTIDE SEQUENCE</scope>
    <source>
        <strain evidence="6">NS2018</strain>
        <tissue evidence="6">Leaf</tissue>
    </source>
</reference>
<feature type="region of interest" description="Disordered" evidence="4">
    <location>
        <begin position="126"/>
        <end position="157"/>
    </location>
</feature>
<dbReference type="InterPro" id="IPR031107">
    <property type="entry name" value="Small_HSP"/>
</dbReference>
<dbReference type="InterPro" id="IPR008978">
    <property type="entry name" value="HSP20-like_chaperone"/>
</dbReference>
<evidence type="ECO:0000256" key="2">
    <source>
        <dbReference type="PROSITE-ProRule" id="PRU00285"/>
    </source>
</evidence>
<comment type="similarity">
    <text evidence="2 3">Belongs to the small heat shock protein (HSP20) family.</text>
</comment>
<protein>
    <recommendedName>
        <fullName evidence="5">SHSP domain-containing protein</fullName>
    </recommendedName>
</protein>
<evidence type="ECO:0000256" key="1">
    <source>
        <dbReference type="ARBA" id="ARBA00023016"/>
    </source>
</evidence>
<proteinExistence type="inferred from homology"/>
<evidence type="ECO:0000259" key="5">
    <source>
        <dbReference type="PROSITE" id="PS01031"/>
    </source>
</evidence>